<dbReference type="PANTHER" id="PTHR30204:SF69">
    <property type="entry name" value="MERR-FAMILY TRANSCRIPTIONAL REGULATOR"/>
    <property type="match status" value="1"/>
</dbReference>
<accession>A0A2Z5G0C9</accession>
<evidence type="ECO:0000256" key="2">
    <source>
        <dbReference type="ARBA" id="ARBA00023015"/>
    </source>
</evidence>
<proteinExistence type="predicted"/>
<dbReference type="PANTHER" id="PTHR30204">
    <property type="entry name" value="REDOX-CYCLING DRUG-SENSING TRANSCRIPTIONAL ACTIVATOR SOXR"/>
    <property type="match status" value="1"/>
</dbReference>
<evidence type="ECO:0000256" key="4">
    <source>
        <dbReference type="ARBA" id="ARBA00023163"/>
    </source>
</evidence>
<dbReference type="Pfam" id="PF13411">
    <property type="entry name" value="MerR_1"/>
    <property type="match status" value="1"/>
</dbReference>
<feature type="domain" description="HTH merR-type" evidence="6">
    <location>
        <begin position="5"/>
        <end position="72"/>
    </location>
</feature>
<sequence>MLTGSFSTIEVMHLTGATARQLQWWDEHRLIVPLRRGRKRLYSPSDLAEILVILELRRRHISLQQIRRVLRFLKKQFHARLADLVSDQAEHPLTDYHLLIDGNRLYLETDAQQIFDLLKNAEQAVFLISLSTAVKKLRVARVSETDAAIPKKPSGKVATKEGASERSA</sequence>
<dbReference type="GO" id="GO:0003700">
    <property type="term" value="F:DNA-binding transcription factor activity"/>
    <property type="evidence" value="ECO:0007669"/>
    <property type="project" value="InterPro"/>
</dbReference>
<feature type="compositionally biased region" description="Basic and acidic residues" evidence="5">
    <location>
        <begin position="158"/>
        <end position="168"/>
    </location>
</feature>
<gene>
    <name evidence="7" type="ORF">ACPOL_3259</name>
</gene>
<evidence type="ECO:0000259" key="6">
    <source>
        <dbReference type="PROSITE" id="PS50937"/>
    </source>
</evidence>
<dbReference type="Proteomes" id="UP000253606">
    <property type="component" value="Chromosome"/>
</dbReference>
<evidence type="ECO:0000256" key="1">
    <source>
        <dbReference type="ARBA" id="ARBA00022491"/>
    </source>
</evidence>
<keyword evidence="1" id="KW-0678">Repressor</keyword>
<evidence type="ECO:0000256" key="3">
    <source>
        <dbReference type="ARBA" id="ARBA00023125"/>
    </source>
</evidence>
<dbReference type="SUPFAM" id="SSF46955">
    <property type="entry name" value="Putative DNA-binding domain"/>
    <property type="match status" value="1"/>
</dbReference>
<evidence type="ECO:0000313" key="7">
    <source>
        <dbReference type="EMBL" id="AXC12552.1"/>
    </source>
</evidence>
<dbReference type="RefSeq" id="WP_114207734.1">
    <property type="nucleotide sequence ID" value="NZ_CP030840.1"/>
</dbReference>
<dbReference type="AlphaFoldDB" id="A0A2Z5G0C9"/>
<name>A0A2Z5G0C9_9BACT</name>
<keyword evidence="4" id="KW-0804">Transcription</keyword>
<dbReference type="GO" id="GO:0003677">
    <property type="term" value="F:DNA binding"/>
    <property type="evidence" value="ECO:0007669"/>
    <property type="project" value="UniProtKB-KW"/>
</dbReference>
<dbReference type="OrthoDB" id="121366at2"/>
<protein>
    <submittedName>
        <fullName evidence="7">Transcriptional regulator</fullName>
    </submittedName>
</protein>
<keyword evidence="8" id="KW-1185">Reference proteome</keyword>
<dbReference type="InterPro" id="IPR047057">
    <property type="entry name" value="MerR_fam"/>
</dbReference>
<evidence type="ECO:0000313" key="8">
    <source>
        <dbReference type="Proteomes" id="UP000253606"/>
    </source>
</evidence>
<dbReference type="PROSITE" id="PS50937">
    <property type="entry name" value="HTH_MERR_2"/>
    <property type="match status" value="1"/>
</dbReference>
<dbReference type="KEGG" id="abas:ACPOL_3259"/>
<organism evidence="7 8">
    <name type="scientific">Acidisarcina polymorpha</name>
    <dbReference type="NCBI Taxonomy" id="2211140"/>
    <lineage>
        <taxon>Bacteria</taxon>
        <taxon>Pseudomonadati</taxon>
        <taxon>Acidobacteriota</taxon>
        <taxon>Terriglobia</taxon>
        <taxon>Terriglobales</taxon>
        <taxon>Acidobacteriaceae</taxon>
        <taxon>Acidisarcina</taxon>
    </lineage>
</organism>
<keyword evidence="3" id="KW-0238">DNA-binding</keyword>
<evidence type="ECO:0000256" key="5">
    <source>
        <dbReference type="SAM" id="MobiDB-lite"/>
    </source>
</evidence>
<dbReference type="SMART" id="SM00422">
    <property type="entry name" value="HTH_MERR"/>
    <property type="match status" value="1"/>
</dbReference>
<dbReference type="EMBL" id="CP030840">
    <property type="protein sequence ID" value="AXC12552.1"/>
    <property type="molecule type" value="Genomic_DNA"/>
</dbReference>
<dbReference type="Gene3D" id="1.10.1660.10">
    <property type="match status" value="1"/>
</dbReference>
<dbReference type="InterPro" id="IPR009061">
    <property type="entry name" value="DNA-bd_dom_put_sf"/>
</dbReference>
<dbReference type="InterPro" id="IPR000551">
    <property type="entry name" value="MerR-type_HTH_dom"/>
</dbReference>
<reference evidence="7 8" key="1">
    <citation type="journal article" date="2018" name="Front. Microbiol.">
        <title>Hydrolytic Capabilities as a Key to Environmental Success: Chitinolytic and Cellulolytic Acidobacteria From Acidic Sub-arctic Soils and Boreal Peatlands.</title>
        <authorList>
            <person name="Belova S.E."/>
            <person name="Ravin N.V."/>
            <person name="Pankratov T.A."/>
            <person name="Rakitin A.L."/>
            <person name="Ivanova A.A."/>
            <person name="Beletsky A.V."/>
            <person name="Mardanov A.V."/>
            <person name="Sinninghe Damste J.S."/>
            <person name="Dedysh S.N."/>
        </authorList>
    </citation>
    <scope>NUCLEOTIDE SEQUENCE [LARGE SCALE GENOMIC DNA]</scope>
    <source>
        <strain evidence="7 8">SBC82</strain>
    </source>
</reference>
<feature type="region of interest" description="Disordered" evidence="5">
    <location>
        <begin position="149"/>
        <end position="168"/>
    </location>
</feature>
<keyword evidence="2" id="KW-0805">Transcription regulation</keyword>